<accession>A0A9E5JVR3</accession>
<organism evidence="1 2">
    <name type="scientific">Pseudomaricurvus hydrocarbonicus</name>
    <dbReference type="NCBI Taxonomy" id="1470433"/>
    <lineage>
        <taxon>Bacteria</taxon>
        <taxon>Pseudomonadati</taxon>
        <taxon>Pseudomonadota</taxon>
        <taxon>Gammaproteobacteria</taxon>
        <taxon>Cellvibrionales</taxon>
        <taxon>Cellvibrionaceae</taxon>
        <taxon>Pseudomaricurvus</taxon>
    </lineage>
</organism>
<gene>
    <name evidence="1" type="ORF">G8770_07880</name>
</gene>
<comment type="caution">
    <text evidence="1">The sequence shown here is derived from an EMBL/GenBank/DDBJ whole genome shotgun (WGS) entry which is preliminary data.</text>
</comment>
<dbReference type="AlphaFoldDB" id="A0A9E5JVR3"/>
<dbReference type="EMBL" id="JAAONZ010000004">
    <property type="protein sequence ID" value="NHO65456.1"/>
    <property type="molecule type" value="Genomic_DNA"/>
</dbReference>
<protein>
    <submittedName>
        <fullName evidence="1">Uncharacterized protein</fullName>
    </submittedName>
</protein>
<proteinExistence type="predicted"/>
<dbReference type="RefSeq" id="WP_167184376.1">
    <property type="nucleotide sequence ID" value="NZ_JAAONZ010000004.1"/>
</dbReference>
<name>A0A9E5JVR3_9GAMM</name>
<dbReference type="InterPro" id="IPR046182">
    <property type="entry name" value="DUF6210"/>
</dbReference>
<dbReference type="Proteomes" id="UP000787472">
    <property type="component" value="Unassembled WGS sequence"/>
</dbReference>
<keyword evidence="2" id="KW-1185">Reference proteome</keyword>
<evidence type="ECO:0000313" key="2">
    <source>
        <dbReference type="Proteomes" id="UP000787472"/>
    </source>
</evidence>
<dbReference type="Pfam" id="PF19715">
    <property type="entry name" value="DUF6210"/>
    <property type="match status" value="1"/>
</dbReference>
<sequence>MKEVCLLSLEQAGIVLCGDSGVFYWNRVGVDNPSNPLNSTRREEGFFVPISNDPPLDQSELSLVPRLNEIASRSQELTPGMVNQLDDLLHEVSSSDAISVDASKLKASAPGWVYLNIMAQGEFSYFSGFGGEGGNLQGVLTWPCRES</sequence>
<evidence type="ECO:0000313" key="1">
    <source>
        <dbReference type="EMBL" id="NHO65456.1"/>
    </source>
</evidence>
<reference evidence="1" key="1">
    <citation type="submission" date="2020-03" db="EMBL/GenBank/DDBJ databases">
        <authorList>
            <person name="Guo F."/>
        </authorList>
    </citation>
    <scope>NUCLEOTIDE SEQUENCE</scope>
    <source>
        <strain evidence="1">JCM 30134</strain>
    </source>
</reference>